<dbReference type="SUPFAM" id="SSF48647">
    <property type="entry name" value="Fungal elicitin"/>
    <property type="match status" value="1"/>
</dbReference>
<dbReference type="AlphaFoldDB" id="G5AB70"/>
<dbReference type="InterPro" id="IPR002200">
    <property type="entry name" value="Elicitin"/>
</dbReference>
<dbReference type="PRINTS" id="PR00948">
    <property type="entry name" value="ELICITIN"/>
</dbReference>
<dbReference type="EMBL" id="JH159162">
    <property type="protein sequence ID" value="EGZ07215.1"/>
    <property type="molecule type" value="Genomic_DNA"/>
</dbReference>
<proteinExistence type="inferred from homology"/>
<dbReference type="InParanoid" id="G5AB70"/>
<comment type="subcellular location">
    <subcellularLocation>
        <location evidence="1 6">Secreted</location>
    </subcellularLocation>
</comment>
<reference evidence="7 8" key="1">
    <citation type="journal article" date="2006" name="Science">
        <title>Phytophthora genome sequences uncover evolutionary origins and mechanisms of pathogenesis.</title>
        <authorList>
            <person name="Tyler B.M."/>
            <person name="Tripathy S."/>
            <person name="Zhang X."/>
            <person name="Dehal P."/>
            <person name="Jiang R.H."/>
            <person name="Aerts A."/>
            <person name="Arredondo F.D."/>
            <person name="Baxter L."/>
            <person name="Bensasson D."/>
            <person name="Beynon J.L."/>
            <person name="Chapman J."/>
            <person name="Damasceno C.M."/>
            <person name="Dorrance A.E."/>
            <person name="Dou D."/>
            <person name="Dickerman A.W."/>
            <person name="Dubchak I.L."/>
            <person name="Garbelotto M."/>
            <person name="Gijzen M."/>
            <person name="Gordon S.G."/>
            <person name="Govers F."/>
            <person name="Grunwald N.J."/>
            <person name="Huang W."/>
            <person name="Ivors K.L."/>
            <person name="Jones R.W."/>
            <person name="Kamoun S."/>
            <person name="Krampis K."/>
            <person name="Lamour K.H."/>
            <person name="Lee M.K."/>
            <person name="McDonald W.H."/>
            <person name="Medina M."/>
            <person name="Meijer H.J."/>
            <person name="Nordberg E.K."/>
            <person name="Maclean D.J."/>
            <person name="Ospina-Giraldo M.D."/>
            <person name="Morris P.F."/>
            <person name="Phuntumart V."/>
            <person name="Putnam N.H."/>
            <person name="Rash S."/>
            <person name="Rose J.K."/>
            <person name="Sakihama Y."/>
            <person name="Salamov A.A."/>
            <person name="Savidor A."/>
            <person name="Scheuring C.F."/>
            <person name="Smith B.M."/>
            <person name="Sobral B.W."/>
            <person name="Terry A."/>
            <person name="Torto-Alalibo T.A."/>
            <person name="Win J."/>
            <person name="Xu Z."/>
            <person name="Zhang H."/>
            <person name="Grigoriev I.V."/>
            <person name="Rokhsar D.S."/>
            <person name="Boore J.L."/>
        </authorList>
    </citation>
    <scope>NUCLEOTIDE SEQUENCE [LARGE SCALE GENOMIC DNA]</scope>
    <source>
        <strain evidence="7 8">P6497</strain>
    </source>
</reference>
<comment type="similarity">
    <text evidence="2 6">Belongs to the elicitin family.</text>
</comment>
<dbReference type="Gene3D" id="1.10.239.10">
    <property type="entry name" value="Elicitin domain"/>
    <property type="match status" value="1"/>
</dbReference>
<dbReference type="Proteomes" id="UP000002640">
    <property type="component" value="Unassembled WGS sequence"/>
</dbReference>
<keyword evidence="5 6" id="KW-1015">Disulfide bond</keyword>
<gene>
    <name evidence="7" type="ORF">PHYSODRAFT_529135</name>
</gene>
<dbReference type="GO" id="GO:0005576">
    <property type="term" value="C:extracellular region"/>
    <property type="evidence" value="ECO:0007669"/>
    <property type="project" value="UniProtKB-SubCell"/>
</dbReference>
<protein>
    <recommendedName>
        <fullName evidence="6">Elicitin</fullName>
    </recommendedName>
</protein>
<organism evidence="7 8">
    <name type="scientific">Phytophthora sojae (strain P6497)</name>
    <name type="common">Soybean stem and root rot agent</name>
    <name type="synonym">Phytophthora megasperma f. sp. glycines</name>
    <dbReference type="NCBI Taxonomy" id="1094619"/>
    <lineage>
        <taxon>Eukaryota</taxon>
        <taxon>Sar</taxon>
        <taxon>Stramenopiles</taxon>
        <taxon>Oomycota</taxon>
        <taxon>Peronosporomycetes</taxon>
        <taxon>Peronosporales</taxon>
        <taxon>Peronosporaceae</taxon>
        <taxon>Phytophthora</taxon>
    </lineage>
</organism>
<evidence type="ECO:0000256" key="1">
    <source>
        <dbReference type="ARBA" id="ARBA00004613"/>
    </source>
</evidence>
<evidence type="ECO:0000256" key="2">
    <source>
        <dbReference type="ARBA" id="ARBA00009544"/>
    </source>
</evidence>
<evidence type="ECO:0000256" key="6">
    <source>
        <dbReference type="RuleBase" id="RU368111"/>
    </source>
</evidence>
<sequence>MIPQQRCRPARRHECYTFVQVLQSAERQTLDLGQPDQTQVKNCRSLPVLVSVIPSFHSTTCLAHNKPLPLHPPPPQDEDRSFRRCCRHGPRCYHRPECSTLTRVVTFLPLLTDANTCASNTGYSLYPFTGLPTAEEITLICADTTCTKVLSEAAALDLPDCTVTYNAVAYNVKDQITLYATACGAARK</sequence>
<dbReference type="KEGG" id="psoj:PHYSODRAFT_529135"/>
<keyword evidence="3 6" id="KW-0964">Secreted</keyword>
<evidence type="ECO:0000256" key="3">
    <source>
        <dbReference type="ARBA" id="ARBA00022525"/>
    </source>
</evidence>
<dbReference type="SMART" id="SM01187">
    <property type="entry name" value="Elicitin"/>
    <property type="match status" value="1"/>
</dbReference>
<dbReference type="GO" id="GO:0052040">
    <property type="term" value="P:symbiont-mediated perturbation of host programmed cell death"/>
    <property type="evidence" value="ECO:0007669"/>
    <property type="project" value="UniProtKB-UniRule"/>
</dbReference>
<evidence type="ECO:0000256" key="4">
    <source>
        <dbReference type="ARBA" id="ARBA00022978"/>
    </source>
</evidence>
<name>G5AB70_PHYSP</name>
<keyword evidence="8" id="KW-1185">Reference proteome</keyword>
<dbReference type="InterPro" id="IPR036470">
    <property type="entry name" value="Elicitin_sf"/>
</dbReference>
<comment type="function">
    <text evidence="6">Induces local and distal defense responses (incompatible hypersensitive reaction) in plants from the solanaceae and cruciferae families. Elicits leaf necrosis and causes the accumulation of pathogenesis-related proteins. Might interact with the lipidic molecules of the plasma membrane.</text>
</comment>
<evidence type="ECO:0000313" key="8">
    <source>
        <dbReference type="Proteomes" id="UP000002640"/>
    </source>
</evidence>
<dbReference type="GeneID" id="20661320"/>
<accession>G5AB70</accession>
<keyword evidence="4 6" id="KW-0928">Hypersensitive response elicitation</keyword>
<evidence type="ECO:0000313" key="7">
    <source>
        <dbReference type="EMBL" id="EGZ07215.1"/>
    </source>
</evidence>
<dbReference type="Pfam" id="PF00964">
    <property type="entry name" value="Elicitin"/>
    <property type="match status" value="1"/>
</dbReference>
<evidence type="ECO:0000256" key="5">
    <source>
        <dbReference type="ARBA" id="ARBA00023157"/>
    </source>
</evidence>
<dbReference type="RefSeq" id="XP_009536781.1">
    <property type="nucleotide sequence ID" value="XM_009538486.1"/>
</dbReference>
<dbReference type="SMR" id="G5AB70"/>